<evidence type="ECO:0000313" key="4">
    <source>
        <dbReference type="Proteomes" id="UP001501752"/>
    </source>
</evidence>
<dbReference type="NCBIfam" id="TIGR01643">
    <property type="entry name" value="YD_repeat_2x"/>
    <property type="match status" value="4"/>
</dbReference>
<feature type="domain" description="DUF6531" evidence="2">
    <location>
        <begin position="73"/>
        <end position="140"/>
    </location>
</feature>
<dbReference type="Proteomes" id="UP001501752">
    <property type="component" value="Unassembled WGS sequence"/>
</dbReference>
<comment type="caution">
    <text evidence="3">The sequence shown here is derived from an EMBL/GenBank/DDBJ whole genome shotgun (WGS) entry which is preliminary data.</text>
</comment>
<feature type="compositionally biased region" description="Basic and acidic residues" evidence="1">
    <location>
        <begin position="7"/>
        <end position="30"/>
    </location>
</feature>
<feature type="compositionally biased region" description="Basic residues" evidence="1">
    <location>
        <begin position="525"/>
        <end position="536"/>
    </location>
</feature>
<dbReference type="Gene3D" id="2.180.10.10">
    <property type="entry name" value="RHS repeat-associated core"/>
    <property type="match status" value="1"/>
</dbReference>
<evidence type="ECO:0000256" key="1">
    <source>
        <dbReference type="SAM" id="MobiDB-lite"/>
    </source>
</evidence>
<dbReference type="InterPro" id="IPR006530">
    <property type="entry name" value="YD"/>
</dbReference>
<feature type="region of interest" description="Disordered" evidence="1">
    <location>
        <begin position="1"/>
        <end position="75"/>
    </location>
</feature>
<dbReference type="Pfam" id="PF20148">
    <property type="entry name" value="DUF6531"/>
    <property type="match status" value="1"/>
</dbReference>
<accession>A0ABP9E4R0</accession>
<dbReference type="InterPro" id="IPR050708">
    <property type="entry name" value="T6SS_VgrG/RHS"/>
</dbReference>
<gene>
    <name evidence="3" type="ORF">GCM10023235_53680</name>
</gene>
<protein>
    <recommendedName>
        <fullName evidence="2">DUF6531 domain-containing protein</fullName>
    </recommendedName>
</protein>
<evidence type="ECO:0000313" key="3">
    <source>
        <dbReference type="EMBL" id="GAA4868308.1"/>
    </source>
</evidence>
<dbReference type="RefSeq" id="WP_345699438.1">
    <property type="nucleotide sequence ID" value="NZ_BAABIS010000001.1"/>
</dbReference>
<feature type="compositionally biased region" description="Basic and acidic residues" evidence="1">
    <location>
        <begin position="59"/>
        <end position="72"/>
    </location>
</feature>
<keyword evidence="4" id="KW-1185">Reference proteome</keyword>
<dbReference type="Pfam" id="PF05593">
    <property type="entry name" value="RHS_repeat"/>
    <property type="match status" value="3"/>
</dbReference>
<dbReference type="PANTHER" id="PTHR32305">
    <property type="match status" value="1"/>
</dbReference>
<organism evidence="3 4">
    <name type="scientific">Kitasatospora terrestris</name>
    <dbReference type="NCBI Taxonomy" id="258051"/>
    <lineage>
        <taxon>Bacteria</taxon>
        <taxon>Bacillati</taxon>
        <taxon>Actinomycetota</taxon>
        <taxon>Actinomycetes</taxon>
        <taxon>Kitasatosporales</taxon>
        <taxon>Streptomycetaceae</taxon>
        <taxon>Kitasatospora</taxon>
    </lineage>
</organism>
<evidence type="ECO:0000259" key="2">
    <source>
        <dbReference type="Pfam" id="PF20148"/>
    </source>
</evidence>
<dbReference type="PANTHER" id="PTHR32305:SF15">
    <property type="entry name" value="PROTEIN RHSA-RELATED"/>
    <property type="match status" value="1"/>
</dbReference>
<dbReference type="InterPro" id="IPR031325">
    <property type="entry name" value="RHS_repeat"/>
</dbReference>
<dbReference type="EMBL" id="BAABIS010000001">
    <property type="protein sequence ID" value="GAA4868308.1"/>
    <property type="molecule type" value="Genomic_DNA"/>
</dbReference>
<proteinExistence type="predicted"/>
<name>A0ABP9E4R0_9ACTN</name>
<sequence>MKKVAHNTREIEAEHAGDLEKILKGHDTKVPHPRGGHGPGGSRGGSHPKRRGRNQVKSPRTEGRPLDTRECPGEPVDIATGRMFIDQTDAWLPGSLPLAFTRNFESGLVTGRWMGPKWICTFDERLEIDEDGVVHIRPDRITQAYPHPEPGDPVHASAGSRHELDHVEGLYTVTDPATGLVKEFTPTPDGDEALLTVVRDRLGRHYTLAYDQDGVPLSITHSGGYQLLVTVDADRITALRLAKAGDTGGDALLTRYSYTDGHLTAVYNSSGRPMRFTNDAHGRLTSWTDRNNSQYRYTYDHLGRVTDEGGTDGFLRFTFSYGDRDPDTGLRTHTETNALGHTTTYMINDHAQVIAVTDPLGRTTRYEYDGAGDLIAITRPDGARSTSTYTDRLGLPAIVTGAGGATWQHTYDSAGLQLTLTDPIGAVTRFSYDERGHRASVTDASGSTTRFTCNAAGMPIEVTHPGGTAPTPRTSLAGALVLPAGLRQPPTGLHALTLHPAQPRKRRISDVGQRPAAHRSGATAHRSRRPDPKRRL</sequence>
<reference evidence="4" key="1">
    <citation type="journal article" date="2019" name="Int. J. Syst. Evol. Microbiol.">
        <title>The Global Catalogue of Microorganisms (GCM) 10K type strain sequencing project: providing services to taxonomists for standard genome sequencing and annotation.</title>
        <authorList>
            <consortium name="The Broad Institute Genomics Platform"/>
            <consortium name="The Broad Institute Genome Sequencing Center for Infectious Disease"/>
            <person name="Wu L."/>
            <person name="Ma J."/>
        </authorList>
    </citation>
    <scope>NUCLEOTIDE SEQUENCE [LARGE SCALE GENOMIC DNA]</scope>
    <source>
        <strain evidence="4">JCM 13006</strain>
    </source>
</reference>
<dbReference type="InterPro" id="IPR045351">
    <property type="entry name" value="DUF6531"/>
</dbReference>
<feature type="region of interest" description="Disordered" evidence="1">
    <location>
        <begin position="501"/>
        <end position="536"/>
    </location>
</feature>